<reference evidence="1" key="1">
    <citation type="journal article" date="2014" name="Front. Microbiol.">
        <title>High frequency of phylogenetically diverse reductive dehalogenase-homologous genes in deep subseafloor sedimentary metagenomes.</title>
        <authorList>
            <person name="Kawai M."/>
            <person name="Futagami T."/>
            <person name="Toyoda A."/>
            <person name="Takaki Y."/>
            <person name="Nishi S."/>
            <person name="Hori S."/>
            <person name="Arai W."/>
            <person name="Tsubouchi T."/>
            <person name="Morono Y."/>
            <person name="Uchiyama I."/>
            <person name="Ito T."/>
            <person name="Fujiyama A."/>
            <person name="Inagaki F."/>
            <person name="Takami H."/>
        </authorList>
    </citation>
    <scope>NUCLEOTIDE SEQUENCE</scope>
    <source>
        <strain evidence="1">Expedition CK06-06</strain>
    </source>
</reference>
<organism evidence="1">
    <name type="scientific">marine sediment metagenome</name>
    <dbReference type="NCBI Taxonomy" id="412755"/>
    <lineage>
        <taxon>unclassified sequences</taxon>
        <taxon>metagenomes</taxon>
        <taxon>ecological metagenomes</taxon>
    </lineage>
</organism>
<accession>X1NXA1</accession>
<sequence>KYFNEAVIGSNGRVFEPDKTGRAPGKERILNRFLFS</sequence>
<evidence type="ECO:0000313" key="1">
    <source>
        <dbReference type="EMBL" id="GAI48677.1"/>
    </source>
</evidence>
<dbReference type="EMBL" id="BARV01034596">
    <property type="protein sequence ID" value="GAI48677.1"/>
    <property type="molecule type" value="Genomic_DNA"/>
</dbReference>
<gene>
    <name evidence="1" type="ORF">S06H3_54138</name>
</gene>
<proteinExistence type="predicted"/>
<dbReference type="AlphaFoldDB" id="X1NXA1"/>
<name>X1NXA1_9ZZZZ</name>
<comment type="caution">
    <text evidence="1">The sequence shown here is derived from an EMBL/GenBank/DDBJ whole genome shotgun (WGS) entry which is preliminary data.</text>
</comment>
<protein>
    <submittedName>
        <fullName evidence="1">Uncharacterized protein</fullName>
    </submittedName>
</protein>
<feature type="non-terminal residue" evidence="1">
    <location>
        <position position="1"/>
    </location>
</feature>